<dbReference type="Proteomes" id="UP000435985">
    <property type="component" value="Unassembled WGS sequence"/>
</dbReference>
<evidence type="ECO:0000313" key="2">
    <source>
        <dbReference type="Proteomes" id="UP000435985"/>
    </source>
</evidence>
<dbReference type="InterPro" id="IPR036866">
    <property type="entry name" value="RibonucZ/Hydroxyglut_hydro"/>
</dbReference>
<feature type="non-terminal residue" evidence="1">
    <location>
        <position position="216"/>
    </location>
</feature>
<feature type="non-terminal residue" evidence="1">
    <location>
        <position position="1"/>
    </location>
</feature>
<protein>
    <recommendedName>
        <fullName evidence="3">MBL fold metallo-hydrolase</fullName>
    </recommendedName>
</protein>
<comment type="caution">
    <text evidence="1">The sequence shown here is derived from an EMBL/GenBank/DDBJ whole genome shotgun (WGS) entry which is preliminary data.</text>
</comment>
<evidence type="ECO:0000313" key="1">
    <source>
        <dbReference type="EMBL" id="KAA4642844.1"/>
    </source>
</evidence>
<proteinExistence type="predicted"/>
<dbReference type="SUPFAM" id="SSF56281">
    <property type="entry name" value="Metallo-hydrolase/oxidoreductase"/>
    <property type="match status" value="1"/>
</dbReference>
<organism evidence="1 2">
    <name type="scientific">Bacteroides ovatus</name>
    <dbReference type="NCBI Taxonomy" id="28116"/>
    <lineage>
        <taxon>Bacteria</taxon>
        <taxon>Pseudomonadati</taxon>
        <taxon>Bacteroidota</taxon>
        <taxon>Bacteroidia</taxon>
        <taxon>Bacteroidales</taxon>
        <taxon>Bacteroidaceae</taxon>
        <taxon>Bacteroides</taxon>
    </lineage>
</organism>
<dbReference type="Pfam" id="PF13483">
    <property type="entry name" value="Lactamase_B_3"/>
    <property type="match status" value="1"/>
</dbReference>
<dbReference type="Gene3D" id="3.60.15.10">
    <property type="entry name" value="Ribonuclease Z/Hydroxyacylglutathione hydrolase-like"/>
    <property type="match status" value="1"/>
</dbReference>
<dbReference type="AlphaFoldDB" id="A0A642C2G7"/>
<gene>
    <name evidence="1" type="ORF">F3B98_34315</name>
</gene>
<evidence type="ECO:0008006" key="3">
    <source>
        <dbReference type="Google" id="ProtNLM"/>
    </source>
</evidence>
<sequence length="216" mass="24437">LYNMGYIVKTPSGCFAIDISHRWAKELAPYIDFLCVTHKHSDHYNTDLIQAMFDLGKPVLSNYLKDTTYPYTAKGDKDYEIGKFKIRTCITDHNNSGLSNFVTIFQIDCGDDTGNFVFMHVGDSNFKPEQYTNIAPHVNVLIPRYAPNALTENNILGTGAGQVQPDYVLLSHILEMAHAGVDASRWSLDMALERASKINCDQTYVPMWGEKMVWKN</sequence>
<name>A0A642C2G7_BACOV</name>
<accession>A0A642C2G7</accession>
<reference evidence="1 2" key="1">
    <citation type="journal article" date="2019" name="Nat. Med.">
        <title>A library of human gut bacterial isolates paired with longitudinal multiomics data enables mechanistic microbiome research.</title>
        <authorList>
            <person name="Poyet M."/>
            <person name="Groussin M."/>
            <person name="Gibbons S.M."/>
            <person name="Avila-Pacheco J."/>
            <person name="Jiang X."/>
            <person name="Kearney S.M."/>
            <person name="Perrotta A.R."/>
            <person name="Berdy B."/>
            <person name="Zhao S."/>
            <person name="Lieberman T.D."/>
            <person name="Swanson P.K."/>
            <person name="Smith M."/>
            <person name="Roesemann S."/>
            <person name="Alexander J.E."/>
            <person name="Rich S.A."/>
            <person name="Livny J."/>
            <person name="Vlamakis H."/>
            <person name="Clish C."/>
            <person name="Bullock K."/>
            <person name="Deik A."/>
            <person name="Scott J."/>
            <person name="Pierce K.A."/>
            <person name="Xavier R.J."/>
            <person name="Alm E.J."/>
        </authorList>
    </citation>
    <scope>NUCLEOTIDE SEQUENCE [LARGE SCALE GENOMIC DNA]</scope>
    <source>
        <strain evidence="1 2">BIOML-A14</strain>
    </source>
</reference>
<dbReference type="EMBL" id="VWFO01000890">
    <property type="protein sequence ID" value="KAA4642844.1"/>
    <property type="molecule type" value="Genomic_DNA"/>
</dbReference>